<evidence type="ECO:0000256" key="1">
    <source>
        <dbReference type="SAM" id="SignalP"/>
    </source>
</evidence>
<proteinExistence type="predicted"/>
<evidence type="ECO:0000313" key="2">
    <source>
        <dbReference type="EMBL" id="OJJ00838.1"/>
    </source>
</evidence>
<feature type="chain" id="PRO_5013358637" evidence="1">
    <location>
        <begin position="19"/>
        <end position="130"/>
    </location>
</feature>
<keyword evidence="1" id="KW-0732">Signal</keyword>
<dbReference type="GeneID" id="63730967"/>
<dbReference type="RefSeq" id="XP_040666600.1">
    <property type="nucleotide sequence ID" value="XM_040815456.1"/>
</dbReference>
<accession>A0A1L9PH50</accession>
<sequence>MWQPPRLLLLLPLVVKEGMQPLLLRQRRRQKVVMARASPRRLLLLRPVALGLEAAEGRRTRVRSITNSGTSGARTASVVELAKLSLAPSSRLSAKNATGTTLPKDGLKSIISPKAAAYQTSDANGSNHSS</sequence>
<organism evidence="2 3">
    <name type="scientific">Aspergillus versicolor CBS 583.65</name>
    <dbReference type="NCBI Taxonomy" id="1036611"/>
    <lineage>
        <taxon>Eukaryota</taxon>
        <taxon>Fungi</taxon>
        <taxon>Dikarya</taxon>
        <taxon>Ascomycota</taxon>
        <taxon>Pezizomycotina</taxon>
        <taxon>Eurotiomycetes</taxon>
        <taxon>Eurotiomycetidae</taxon>
        <taxon>Eurotiales</taxon>
        <taxon>Aspergillaceae</taxon>
        <taxon>Aspergillus</taxon>
        <taxon>Aspergillus subgen. Nidulantes</taxon>
    </lineage>
</organism>
<protein>
    <submittedName>
        <fullName evidence="2">Uncharacterized protein</fullName>
    </submittedName>
</protein>
<dbReference type="EMBL" id="KV878127">
    <property type="protein sequence ID" value="OJJ00838.1"/>
    <property type="molecule type" value="Genomic_DNA"/>
</dbReference>
<reference evidence="3" key="1">
    <citation type="journal article" date="2017" name="Genome Biol.">
        <title>Comparative genomics reveals high biological diversity and specific adaptations in the industrially and medically important fungal genus Aspergillus.</title>
        <authorList>
            <person name="de Vries R.P."/>
            <person name="Riley R."/>
            <person name="Wiebenga A."/>
            <person name="Aguilar-Osorio G."/>
            <person name="Amillis S."/>
            <person name="Uchima C.A."/>
            <person name="Anderluh G."/>
            <person name="Asadollahi M."/>
            <person name="Askin M."/>
            <person name="Barry K."/>
            <person name="Battaglia E."/>
            <person name="Bayram O."/>
            <person name="Benocci T."/>
            <person name="Braus-Stromeyer S.A."/>
            <person name="Caldana C."/>
            <person name="Canovas D."/>
            <person name="Cerqueira G.C."/>
            <person name="Chen F."/>
            <person name="Chen W."/>
            <person name="Choi C."/>
            <person name="Clum A."/>
            <person name="Dos Santos R.A."/>
            <person name="Damasio A.R."/>
            <person name="Diallinas G."/>
            <person name="Emri T."/>
            <person name="Fekete E."/>
            <person name="Flipphi M."/>
            <person name="Freyberg S."/>
            <person name="Gallo A."/>
            <person name="Gournas C."/>
            <person name="Habgood R."/>
            <person name="Hainaut M."/>
            <person name="Harispe M.L."/>
            <person name="Henrissat B."/>
            <person name="Hilden K.S."/>
            <person name="Hope R."/>
            <person name="Hossain A."/>
            <person name="Karabika E."/>
            <person name="Karaffa L."/>
            <person name="Karanyi Z."/>
            <person name="Krasevec N."/>
            <person name="Kuo A."/>
            <person name="Kusch H."/>
            <person name="LaButti K."/>
            <person name="Lagendijk E.L."/>
            <person name="Lapidus A."/>
            <person name="Levasseur A."/>
            <person name="Lindquist E."/>
            <person name="Lipzen A."/>
            <person name="Logrieco A.F."/>
            <person name="MacCabe A."/>
            <person name="Maekelae M.R."/>
            <person name="Malavazi I."/>
            <person name="Melin P."/>
            <person name="Meyer V."/>
            <person name="Mielnichuk N."/>
            <person name="Miskei M."/>
            <person name="Molnar A.P."/>
            <person name="Mule G."/>
            <person name="Ngan C.Y."/>
            <person name="Orejas M."/>
            <person name="Orosz E."/>
            <person name="Ouedraogo J.P."/>
            <person name="Overkamp K.M."/>
            <person name="Park H.-S."/>
            <person name="Perrone G."/>
            <person name="Piumi F."/>
            <person name="Punt P.J."/>
            <person name="Ram A.F."/>
            <person name="Ramon A."/>
            <person name="Rauscher S."/>
            <person name="Record E."/>
            <person name="Riano-Pachon D.M."/>
            <person name="Robert V."/>
            <person name="Roehrig J."/>
            <person name="Ruller R."/>
            <person name="Salamov A."/>
            <person name="Salih N.S."/>
            <person name="Samson R.A."/>
            <person name="Sandor E."/>
            <person name="Sanguinetti M."/>
            <person name="Schuetze T."/>
            <person name="Sepcic K."/>
            <person name="Shelest E."/>
            <person name="Sherlock G."/>
            <person name="Sophianopoulou V."/>
            <person name="Squina F.M."/>
            <person name="Sun H."/>
            <person name="Susca A."/>
            <person name="Todd R.B."/>
            <person name="Tsang A."/>
            <person name="Unkles S.E."/>
            <person name="van de Wiele N."/>
            <person name="van Rossen-Uffink D."/>
            <person name="Oliveira J.V."/>
            <person name="Vesth T.C."/>
            <person name="Visser J."/>
            <person name="Yu J.-H."/>
            <person name="Zhou M."/>
            <person name="Andersen M.R."/>
            <person name="Archer D.B."/>
            <person name="Baker S.E."/>
            <person name="Benoit I."/>
            <person name="Brakhage A.A."/>
            <person name="Braus G.H."/>
            <person name="Fischer R."/>
            <person name="Frisvad J.C."/>
            <person name="Goldman G.H."/>
            <person name="Houbraken J."/>
            <person name="Oakley B."/>
            <person name="Pocsi I."/>
            <person name="Scazzocchio C."/>
            <person name="Seiboth B."/>
            <person name="vanKuyk P.A."/>
            <person name="Wortman J."/>
            <person name="Dyer P.S."/>
            <person name="Grigoriev I.V."/>
        </authorList>
    </citation>
    <scope>NUCLEOTIDE SEQUENCE [LARGE SCALE GENOMIC DNA]</scope>
    <source>
        <strain evidence="3">CBS 583.65</strain>
    </source>
</reference>
<dbReference type="VEuPathDB" id="FungiDB:ASPVEDRAFT_591160"/>
<evidence type="ECO:0000313" key="3">
    <source>
        <dbReference type="Proteomes" id="UP000184073"/>
    </source>
</evidence>
<dbReference type="Proteomes" id="UP000184073">
    <property type="component" value="Unassembled WGS sequence"/>
</dbReference>
<name>A0A1L9PH50_ASPVE</name>
<keyword evidence="3" id="KW-1185">Reference proteome</keyword>
<gene>
    <name evidence="2" type="ORF">ASPVEDRAFT_591160</name>
</gene>
<feature type="signal peptide" evidence="1">
    <location>
        <begin position="1"/>
        <end position="18"/>
    </location>
</feature>
<dbReference type="AlphaFoldDB" id="A0A1L9PH50"/>